<dbReference type="AlphaFoldDB" id="A0A4Y2E1X6"/>
<gene>
    <name evidence="1" type="ORF">AVEN_242706_1</name>
</gene>
<reference evidence="1 2" key="1">
    <citation type="journal article" date="2019" name="Sci. Rep.">
        <title>Orb-weaving spider Araneus ventricosus genome elucidates the spidroin gene catalogue.</title>
        <authorList>
            <person name="Kono N."/>
            <person name="Nakamura H."/>
            <person name="Ohtoshi R."/>
            <person name="Moran D.A.P."/>
            <person name="Shinohara A."/>
            <person name="Yoshida Y."/>
            <person name="Fujiwara M."/>
            <person name="Mori M."/>
            <person name="Tomita M."/>
            <person name="Arakawa K."/>
        </authorList>
    </citation>
    <scope>NUCLEOTIDE SEQUENCE [LARGE SCALE GENOMIC DNA]</scope>
</reference>
<sequence length="87" mass="10328">MFPEKLDEIQLQVEATRSENVRLRGLPRRFLLRKFNEMKTPTENQIKSSGVRSFRCSSTPLCIEVDRTSANWNERFGTERRVLIKWV</sequence>
<name>A0A4Y2E1X6_ARAVE</name>
<comment type="caution">
    <text evidence="1">The sequence shown here is derived from an EMBL/GenBank/DDBJ whole genome shotgun (WGS) entry which is preliminary data.</text>
</comment>
<dbReference type="Proteomes" id="UP000499080">
    <property type="component" value="Unassembled WGS sequence"/>
</dbReference>
<evidence type="ECO:0000313" key="1">
    <source>
        <dbReference type="EMBL" id="GBM22038.1"/>
    </source>
</evidence>
<protein>
    <submittedName>
        <fullName evidence="1">Uncharacterized protein</fullName>
    </submittedName>
</protein>
<keyword evidence="2" id="KW-1185">Reference proteome</keyword>
<proteinExistence type="predicted"/>
<dbReference type="EMBL" id="BGPR01000472">
    <property type="protein sequence ID" value="GBM22038.1"/>
    <property type="molecule type" value="Genomic_DNA"/>
</dbReference>
<evidence type="ECO:0000313" key="2">
    <source>
        <dbReference type="Proteomes" id="UP000499080"/>
    </source>
</evidence>
<organism evidence="1 2">
    <name type="scientific">Araneus ventricosus</name>
    <name type="common">Orbweaver spider</name>
    <name type="synonym">Epeira ventricosa</name>
    <dbReference type="NCBI Taxonomy" id="182803"/>
    <lineage>
        <taxon>Eukaryota</taxon>
        <taxon>Metazoa</taxon>
        <taxon>Ecdysozoa</taxon>
        <taxon>Arthropoda</taxon>
        <taxon>Chelicerata</taxon>
        <taxon>Arachnida</taxon>
        <taxon>Araneae</taxon>
        <taxon>Araneomorphae</taxon>
        <taxon>Entelegynae</taxon>
        <taxon>Araneoidea</taxon>
        <taxon>Araneidae</taxon>
        <taxon>Araneus</taxon>
    </lineage>
</organism>
<accession>A0A4Y2E1X6</accession>